<dbReference type="Proteomes" id="UP000326532">
    <property type="component" value="Unassembled WGS sequence"/>
</dbReference>
<organism evidence="2 3">
    <name type="scientific">Aspergillus parasiticus</name>
    <dbReference type="NCBI Taxonomy" id="5067"/>
    <lineage>
        <taxon>Eukaryota</taxon>
        <taxon>Fungi</taxon>
        <taxon>Dikarya</taxon>
        <taxon>Ascomycota</taxon>
        <taxon>Pezizomycotina</taxon>
        <taxon>Eurotiomycetes</taxon>
        <taxon>Eurotiomycetidae</taxon>
        <taxon>Eurotiales</taxon>
        <taxon>Aspergillaceae</taxon>
        <taxon>Aspergillus</taxon>
        <taxon>Aspergillus subgen. Circumdati</taxon>
    </lineage>
</organism>
<gene>
    <name evidence="2" type="ORF">BDV34DRAFT_205398</name>
</gene>
<keyword evidence="3" id="KW-1185">Reference proteome</keyword>
<feature type="region of interest" description="Disordered" evidence="1">
    <location>
        <begin position="25"/>
        <end position="71"/>
    </location>
</feature>
<feature type="compositionally biased region" description="Low complexity" evidence="1">
    <location>
        <begin position="54"/>
        <end position="66"/>
    </location>
</feature>
<dbReference type="OMA" id="CQWLMAT"/>
<dbReference type="PANTHER" id="PTHR15907">
    <property type="entry name" value="DUF614 FAMILY PROTEIN-RELATED"/>
    <property type="match status" value="1"/>
</dbReference>
<dbReference type="NCBIfam" id="TIGR01571">
    <property type="entry name" value="A_thal_Cys_rich"/>
    <property type="match status" value="1"/>
</dbReference>
<proteinExistence type="predicted"/>
<sequence>MHRQLRLDTSVGGNQRYSFIETPLEMHASGLRNGQQQQEIPPSQSLTVSNPDTAPAQAAAEQEQPQRLPPLNEKAQYVRQEAVAPGNPGGPNPEEHPAISAPYADVVPQPVQQHDAVVPDYSYAVPPPNSPGPLPTKTYPETPAQVARIHTMTIAPDTNPLQSPQVPYFPGPPTASGTSYTPLTDDVAAYHQPGQASHPNQHIVGGTWSHDMCDCSSIWTCCLGIVCPCVLYGKTQYRLSQMSRKEDPTNMLGHETCNGSCTAMALLCGCQWLMATIQHRRTRKAYGIRGDIASDCVRATCCTCCTLIQDEKEIKKREEERANAARATGATLVSPYLAPPQMAYGPLSR</sequence>
<dbReference type="EMBL" id="ML735051">
    <property type="protein sequence ID" value="KAB8200163.1"/>
    <property type="molecule type" value="Genomic_DNA"/>
</dbReference>
<protein>
    <submittedName>
        <fullName evidence="2">PLAC8 family-domain-containing protein</fullName>
    </submittedName>
</protein>
<name>A0A5N6D793_ASPPA</name>
<dbReference type="InterPro" id="IPR006461">
    <property type="entry name" value="PLAC_motif_containing"/>
</dbReference>
<dbReference type="VEuPathDB" id="FungiDB:BDV34DRAFT_205398"/>
<evidence type="ECO:0000256" key="1">
    <source>
        <dbReference type="SAM" id="MobiDB-lite"/>
    </source>
</evidence>
<dbReference type="AlphaFoldDB" id="A0A5N6D793"/>
<evidence type="ECO:0000313" key="2">
    <source>
        <dbReference type="EMBL" id="KAB8200163.1"/>
    </source>
</evidence>
<reference evidence="2 3" key="1">
    <citation type="submission" date="2019-04" db="EMBL/GenBank/DDBJ databases">
        <title>Fungal friends and foes A comparative genomics study of 23 Aspergillus species from section Flavi.</title>
        <authorList>
            <consortium name="DOE Joint Genome Institute"/>
            <person name="Kjaerbolling I."/>
            <person name="Vesth T.C."/>
            <person name="Frisvad J.C."/>
            <person name="Nybo J.L."/>
            <person name="Theobald S."/>
            <person name="Kildgaard S."/>
            <person name="Petersen T.I."/>
            <person name="Kuo A."/>
            <person name="Sato A."/>
            <person name="Lyhne E.K."/>
            <person name="Kogle M.E."/>
            <person name="Wiebenga A."/>
            <person name="Kun R.S."/>
            <person name="Lubbers R.J."/>
            <person name="Makela M.R."/>
            <person name="Barry K."/>
            <person name="Chovatia M."/>
            <person name="Clum A."/>
            <person name="Daum C."/>
            <person name="Haridas S."/>
            <person name="He G."/>
            <person name="LaButti K."/>
            <person name="Lipzen A."/>
            <person name="Mondo S."/>
            <person name="Pangilinan J."/>
            <person name="Riley R."/>
            <person name="Salamov A."/>
            <person name="Simmons B.A."/>
            <person name="Magnuson J.K."/>
            <person name="Henrissat B."/>
            <person name="Mortensen U.H."/>
            <person name="Larsen T.O."/>
            <person name="De vries R.P."/>
            <person name="Grigoriev I.V."/>
            <person name="Machida M."/>
            <person name="Baker S.E."/>
            <person name="Andersen M.R."/>
        </authorList>
    </citation>
    <scope>NUCLEOTIDE SEQUENCE [LARGE SCALE GENOMIC DNA]</scope>
    <source>
        <strain evidence="2 3">CBS 117618</strain>
    </source>
</reference>
<accession>A0A5N6D793</accession>
<dbReference type="Pfam" id="PF04749">
    <property type="entry name" value="PLAC8"/>
    <property type="match status" value="1"/>
</dbReference>
<feature type="compositionally biased region" description="Polar residues" evidence="1">
    <location>
        <begin position="32"/>
        <end position="52"/>
    </location>
</feature>
<evidence type="ECO:0000313" key="3">
    <source>
        <dbReference type="Proteomes" id="UP000326532"/>
    </source>
</evidence>